<reference evidence="1 2" key="1">
    <citation type="journal article" date="2010" name="PLoS ONE">
        <title>Genome erosion in a nitrogen-fixing vertically transmitted endosymbiotic multicellular cyanobacterium.</title>
        <authorList>
            <person name="Ran L."/>
            <person name="Larsson J."/>
            <person name="Vigil-Stenman T."/>
            <person name="Nylander J.A."/>
            <person name="Ininbergs K."/>
            <person name="Zheng W.W."/>
            <person name="Lapidus A."/>
            <person name="Lowry S."/>
            <person name="Haselkorn R."/>
            <person name="Bergman B."/>
        </authorList>
    </citation>
    <scope>NUCLEOTIDE SEQUENCE [LARGE SCALE GENOMIC DNA]</scope>
    <source>
        <strain evidence="1 2">0708</strain>
    </source>
</reference>
<dbReference type="HOGENOM" id="CLU_2317446_0_0_3"/>
<accession>D7E3J1</accession>
<gene>
    <name evidence="1" type="ordered locus">Aazo_3567</name>
</gene>
<evidence type="ECO:0000313" key="1">
    <source>
        <dbReference type="EMBL" id="ADI65160.1"/>
    </source>
</evidence>
<organism evidence="1 2">
    <name type="scientific">Nostoc azollae (strain 0708)</name>
    <name type="common">Anabaena azollae (strain 0708)</name>
    <dbReference type="NCBI Taxonomy" id="551115"/>
    <lineage>
        <taxon>Bacteria</taxon>
        <taxon>Bacillati</taxon>
        <taxon>Cyanobacteriota</taxon>
        <taxon>Cyanophyceae</taxon>
        <taxon>Nostocales</taxon>
        <taxon>Nostocaceae</taxon>
        <taxon>Trichormus</taxon>
    </lineage>
</organism>
<dbReference type="AlphaFoldDB" id="D7E3J1"/>
<protein>
    <submittedName>
        <fullName evidence="1">Uncharacterized protein</fullName>
    </submittedName>
</protein>
<name>D7E3J1_NOSA0</name>
<sequence length="99" mass="11747">MSDVNTLILNRDSSIKESELRKANSFIINNLGKILRDDENFYSGLKKSKQKKLDQEIYRFEGQPYLIEREGHWLARLKQKLIVKRSIMGFRCSFHVQRS</sequence>
<proteinExistence type="predicted"/>
<dbReference type="Proteomes" id="UP000001511">
    <property type="component" value="Chromosome"/>
</dbReference>
<dbReference type="KEGG" id="naz:Aazo_3567"/>
<keyword evidence="2" id="KW-1185">Reference proteome</keyword>
<evidence type="ECO:0000313" key="2">
    <source>
        <dbReference type="Proteomes" id="UP000001511"/>
    </source>
</evidence>
<dbReference type="EMBL" id="CP002059">
    <property type="protein sequence ID" value="ADI65160.1"/>
    <property type="molecule type" value="Genomic_DNA"/>
</dbReference>